<keyword evidence="2" id="KW-0472">Membrane</keyword>
<feature type="transmembrane region" description="Helical" evidence="2">
    <location>
        <begin position="550"/>
        <end position="568"/>
    </location>
</feature>
<dbReference type="EMBL" id="HE575323">
    <property type="protein sequence ID" value="CCC93526.1"/>
    <property type="molecule type" value="Genomic_DNA"/>
</dbReference>
<dbReference type="VEuPathDB" id="TriTrypDB:TcIL3000_10_2870"/>
<feature type="transmembrane region" description="Helical" evidence="2">
    <location>
        <begin position="650"/>
        <end position="670"/>
    </location>
</feature>
<reference evidence="3" key="1">
    <citation type="journal article" date="2012" name="Proc. Natl. Acad. Sci. U.S.A.">
        <title>Antigenic diversity is generated by distinct evolutionary mechanisms in African trypanosome species.</title>
        <authorList>
            <person name="Jackson A.P."/>
            <person name="Berry A."/>
            <person name="Aslett M."/>
            <person name="Allison H.C."/>
            <person name="Burton P."/>
            <person name="Vavrova-Anderson J."/>
            <person name="Brown R."/>
            <person name="Browne H."/>
            <person name="Corton N."/>
            <person name="Hauser H."/>
            <person name="Gamble J."/>
            <person name="Gilderthorp R."/>
            <person name="Marcello L."/>
            <person name="McQuillan J."/>
            <person name="Otto T.D."/>
            <person name="Quail M.A."/>
            <person name="Sanders M.J."/>
            <person name="van Tonder A."/>
            <person name="Ginger M.L."/>
            <person name="Field M.C."/>
            <person name="Barry J.D."/>
            <person name="Hertz-Fowler C."/>
            <person name="Berriman M."/>
        </authorList>
    </citation>
    <scope>NUCLEOTIDE SEQUENCE</scope>
    <source>
        <strain evidence="3">IL3000</strain>
    </source>
</reference>
<dbReference type="AlphaFoldDB" id="G0UVW0"/>
<feature type="transmembrane region" description="Helical" evidence="2">
    <location>
        <begin position="453"/>
        <end position="473"/>
    </location>
</feature>
<feature type="region of interest" description="Disordered" evidence="1">
    <location>
        <begin position="1"/>
        <end position="25"/>
    </location>
</feature>
<evidence type="ECO:0000256" key="1">
    <source>
        <dbReference type="SAM" id="MobiDB-lite"/>
    </source>
</evidence>
<gene>
    <name evidence="3" type="ORF">TCIL3000_10_2870</name>
</gene>
<organism evidence="3">
    <name type="scientific">Trypanosoma congolense (strain IL3000)</name>
    <dbReference type="NCBI Taxonomy" id="1068625"/>
    <lineage>
        <taxon>Eukaryota</taxon>
        <taxon>Discoba</taxon>
        <taxon>Euglenozoa</taxon>
        <taxon>Kinetoplastea</taxon>
        <taxon>Metakinetoplastina</taxon>
        <taxon>Trypanosomatida</taxon>
        <taxon>Trypanosomatidae</taxon>
        <taxon>Trypanosoma</taxon>
        <taxon>Nannomonas</taxon>
    </lineage>
</organism>
<evidence type="ECO:0000256" key="2">
    <source>
        <dbReference type="SAM" id="Phobius"/>
    </source>
</evidence>
<feature type="transmembrane region" description="Helical" evidence="2">
    <location>
        <begin position="611"/>
        <end position="630"/>
    </location>
</feature>
<feature type="transmembrane region" description="Helical" evidence="2">
    <location>
        <begin position="422"/>
        <end position="441"/>
    </location>
</feature>
<sequence length="690" mass="77212">MEGDMMQKRAVGGAGRASGDENNEGCSTNVVNRVYSPEAVSTVPVVGNFFPQPCSPSSSSSAQDNSQRSTSTETMADIDFYCGQRSLFQYSTSVDYFVRKEVATRDEQREQSDVEYNGQRYALQSASHCVNGNSSRAPVAVKMDDLIDCSVGARFASPSACFLPRDPRGQNRSNEPELQGSADERAFADSGECLSPTLLRTSYLTERGLVYSNGRANSLLIRVFDPASKVVNFVSFSSTDTTCQYQCPRCNHAVDLTLVSNCPTVVHREEGPDDGGHVESPPCSHDENVSGATYGKSTSVSYAKADLHHRPGNEGASFSYKISDTRVTGDAESLQRCMDDLMSRDGDNCVGSLPRSSLRGGQGSQRLWRDCLYQRQPLEEDTARRGGNASLFPSLPTFSPTSFVRAYVGEGSSPWEATLDNVPAITVSCCVGMLNFVAVQFLRHHVIDTRDHFCLFVTGTYMIFSSYFVAYYFLGQYSESFRRISQDKQFYTIANLIKAGILASLVPFAVVQLSRIILFDEWDTNTLRNLGCIYTIPDFVSMLIIKRMSWSTWIHHLCVLLFNFFSTMNDYAEENVCRCVVVYAAFSTFAYCVNVLLASRFIGVKPNVAHILSYVSVVAYIFFCGLNWFWQVYYVHRLLRTGHDHWTVYVYMVLVCLVMYDDIVLCQWLIRNAKSTSFAATHHKKQQRRQ</sequence>
<keyword evidence="2" id="KW-0812">Transmembrane</keyword>
<protein>
    <recommendedName>
        <fullName evidence="4">Transmembrane protein</fullName>
    </recommendedName>
</protein>
<feature type="region of interest" description="Disordered" evidence="1">
    <location>
        <begin position="270"/>
        <end position="289"/>
    </location>
</feature>
<evidence type="ECO:0008006" key="4">
    <source>
        <dbReference type="Google" id="ProtNLM"/>
    </source>
</evidence>
<accession>G0UVW0</accession>
<feature type="transmembrane region" description="Helical" evidence="2">
    <location>
        <begin position="493"/>
        <end position="518"/>
    </location>
</feature>
<name>G0UVW0_TRYCI</name>
<proteinExistence type="predicted"/>
<evidence type="ECO:0000313" key="3">
    <source>
        <dbReference type="EMBL" id="CCC93526.1"/>
    </source>
</evidence>
<feature type="transmembrane region" description="Helical" evidence="2">
    <location>
        <begin position="580"/>
        <end position="599"/>
    </location>
</feature>
<keyword evidence="2" id="KW-1133">Transmembrane helix</keyword>